<accession>A0A9R1U5A0</accession>
<proteinExistence type="predicted"/>
<accession>A0A0C9R3I6</accession>
<evidence type="ECO:0000313" key="3">
    <source>
        <dbReference type="EMBL" id="JAG80636.1"/>
    </source>
</evidence>
<keyword evidence="4" id="KW-1185">Reference proteome</keyword>
<feature type="region of interest" description="Disordered" evidence="1">
    <location>
        <begin position="194"/>
        <end position="274"/>
    </location>
</feature>
<evidence type="ECO:0000256" key="1">
    <source>
        <dbReference type="SAM" id="MobiDB-lite"/>
    </source>
</evidence>
<evidence type="ECO:0000259" key="2">
    <source>
        <dbReference type="Pfam" id="PF20266"/>
    </source>
</evidence>
<feature type="compositionally biased region" description="Low complexity" evidence="1">
    <location>
        <begin position="253"/>
        <end position="266"/>
    </location>
</feature>
<dbReference type="PANTHER" id="PTHR10656">
    <property type="entry name" value="CELL FATE DETERMINING PROTEIN MAB21-RELATED"/>
    <property type="match status" value="1"/>
</dbReference>
<organism evidence="3">
    <name type="scientific">Fopius arisanus</name>
    <dbReference type="NCBI Taxonomy" id="64838"/>
    <lineage>
        <taxon>Eukaryota</taxon>
        <taxon>Metazoa</taxon>
        <taxon>Ecdysozoa</taxon>
        <taxon>Arthropoda</taxon>
        <taxon>Hexapoda</taxon>
        <taxon>Insecta</taxon>
        <taxon>Pterygota</taxon>
        <taxon>Neoptera</taxon>
        <taxon>Endopterygota</taxon>
        <taxon>Hymenoptera</taxon>
        <taxon>Apocrita</taxon>
        <taxon>Ichneumonoidea</taxon>
        <taxon>Braconidae</taxon>
        <taxon>Opiinae</taxon>
        <taxon>Fopius</taxon>
    </lineage>
</organism>
<dbReference type="InterPro" id="IPR046906">
    <property type="entry name" value="Mab-21_HhH/H2TH-like"/>
</dbReference>
<protein>
    <submittedName>
        <fullName evidence="3">MB21D2 protein</fullName>
    </submittedName>
</protein>
<dbReference type="Pfam" id="PF20266">
    <property type="entry name" value="Mab-21_C"/>
    <property type="match status" value="1"/>
</dbReference>
<sequence length="877" mass="101166">MPEIFGNLFRVGMGNKTSKRKNGNSAKVRQDKESSDSGDGEYFDRIYQQWGEDVELRIMRRRIEREPEVFILNNLMMAGQFFENFDEEILKIQQTSISIREAEMNSLLPPQKHALMPDVLQDQVAKKVDFIYERPASILSVEPLQPIRVYVVFNNVEVTEENFPSPYCTVNEAMSYNMQLKPSKHKGYALLQRLEVNPSRRKMEPRDEEPYSDEENSKAQKLLPDHSGTPYASSELLYERQRPKKSLPKPFQTPSSGSPAESTSSGYRSGHYTLDSDSDTGYGVAYAPSSSSELPKSCFISTTNVKIYGTRKEKRQDLNQKDRVIRSVMHSRIYKVWYLNSRKFMDHFYQFFTTDLADVMGFASEIQDEPQGAVIYRDKLERLESTNCLRDEQFAIIPCIWSVWPEMANEWLERPRGNWPAYTILEKIKESGCYLIPEGYTSEKITNDFQTLEWEVVFPAAERYLEGCMTHAQVRVYVMALMLQKTFFTPIESIIGLGGSHIRNQMFWMIEEDDRPVWWLESRSGESLLRLLESLYKAISQDEPILPDYFIREKNLFQGKIYLLRTQKQLKRIIENPVMYVLHAMQNIMHSKSFFPVMDSTKLLRILTEDVLTIINPRIAGTVGYNGNSREQEYTYVYGVRDGDNKGERKRINGARLRAKKKLVTTKQSSDQVAEIEVNCAELDERRLGLVLNFFISHFIEVAECYHEYRALPQKTTYIEHAERLCVLLSENSSDRGAARAFLDRLQSLKRRVVSSKCDNDPPETPQRNSDRPIFTASLKNRFEPPPTSAESHSILKISASEGAFNDKTDSVMNDFKLAIPTAPRKQVTMAVVYEADAESDVEFRNHAGREDKSKKNGVLSFTKSQETLCTAEDTYI</sequence>
<dbReference type="KEGG" id="fas:105270377"/>
<dbReference type="EMBL" id="GBYB01010869">
    <property type="protein sequence ID" value="JAG80636.1"/>
    <property type="molecule type" value="Transcribed_RNA"/>
</dbReference>
<name>A0A0C9R3I6_9HYME</name>
<evidence type="ECO:0000313" key="5">
    <source>
        <dbReference type="RefSeq" id="XP_011309566.1"/>
    </source>
</evidence>
<dbReference type="PANTHER" id="PTHR10656:SF69">
    <property type="entry name" value="MAB-21-LIKE HHH_H2TH-LIKE DOMAIN-CONTAINING PROTEIN"/>
    <property type="match status" value="1"/>
</dbReference>
<dbReference type="RefSeq" id="XP_011309566.1">
    <property type="nucleotide sequence ID" value="XM_011311264.1"/>
</dbReference>
<dbReference type="InterPro" id="IPR024810">
    <property type="entry name" value="MAB21L/cGLR"/>
</dbReference>
<dbReference type="GeneID" id="105270377"/>
<dbReference type="OrthoDB" id="6112914at2759"/>
<feature type="region of interest" description="Disordered" evidence="1">
    <location>
        <begin position="15"/>
        <end position="40"/>
    </location>
</feature>
<reference evidence="5" key="2">
    <citation type="submission" date="2025-04" db="UniProtKB">
        <authorList>
            <consortium name="RefSeq"/>
        </authorList>
    </citation>
    <scope>IDENTIFICATION</scope>
    <source>
        <strain evidence="5">USDA-PBARC FA_bdor</strain>
        <tissue evidence="5">Whole organism</tissue>
    </source>
</reference>
<evidence type="ECO:0000313" key="4">
    <source>
        <dbReference type="Proteomes" id="UP000694866"/>
    </source>
</evidence>
<dbReference type="Gene3D" id="1.10.1410.40">
    <property type="match status" value="1"/>
</dbReference>
<dbReference type="Proteomes" id="UP000694866">
    <property type="component" value="Unplaced"/>
</dbReference>
<reference evidence="3" key="1">
    <citation type="submission" date="2015-01" db="EMBL/GenBank/DDBJ databases">
        <title>Transcriptome Assembly of Fopius arisanus.</title>
        <authorList>
            <person name="Geib S."/>
        </authorList>
    </citation>
    <scope>NUCLEOTIDE SEQUENCE</scope>
</reference>
<feature type="domain" description="Mab-21-like HhH/H2TH-like" evidence="2">
    <location>
        <begin position="499"/>
        <end position="559"/>
    </location>
</feature>
<gene>
    <name evidence="3" type="primary">MB21D2</name>
    <name evidence="5" type="synonym">LOC105270377</name>
    <name evidence="3" type="ORF">g.7480</name>
</gene>
<feature type="region of interest" description="Disordered" evidence="1">
    <location>
        <begin position="754"/>
        <end position="774"/>
    </location>
</feature>
<dbReference type="SMART" id="SM01265">
    <property type="entry name" value="Mab-21"/>
    <property type="match status" value="1"/>
</dbReference>
<dbReference type="AlphaFoldDB" id="A0A0C9R3I6"/>